<sequence>MDSIEVTHYRVYRKRWIQLIVFVLATFSNAITSITLAPIESETSKFYKITSAEVNSLAI</sequence>
<reference evidence="2" key="1">
    <citation type="submission" date="2021-02" db="EMBL/GenBank/DDBJ databases">
        <authorList>
            <person name="Nowell W R."/>
        </authorList>
    </citation>
    <scope>NUCLEOTIDE SEQUENCE</scope>
</reference>
<accession>A0A818H8H8</accession>
<evidence type="ECO:0000313" key="2">
    <source>
        <dbReference type="EMBL" id="CAF3504047.1"/>
    </source>
</evidence>
<keyword evidence="1" id="KW-0472">Membrane</keyword>
<name>A0A818H8H8_9BILA</name>
<organism evidence="2 4">
    <name type="scientific">Rotaria socialis</name>
    <dbReference type="NCBI Taxonomy" id="392032"/>
    <lineage>
        <taxon>Eukaryota</taxon>
        <taxon>Metazoa</taxon>
        <taxon>Spiralia</taxon>
        <taxon>Gnathifera</taxon>
        <taxon>Rotifera</taxon>
        <taxon>Eurotatoria</taxon>
        <taxon>Bdelloidea</taxon>
        <taxon>Philodinida</taxon>
        <taxon>Philodinidae</taxon>
        <taxon>Rotaria</taxon>
    </lineage>
</organism>
<keyword evidence="1" id="KW-0812">Transmembrane</keyword>
<dbReference type="Proteomes" id="UP000663869">
    <property type="component" value="Unassembled WGS sequence"/>
</dbReference>
<protein>
    <submittedName>
        <fullName evidence="2">Uncharacterized protein</fullName>
    </submittedName>
</protein>
<dbReference type="AlphaFoldDB" id="A0A818H8H8"/>
<keyword evidence="1" id="KW-1133">Transmembrane helix</keyword>
<feature type="transmembrane region" description="Helical" evidence="1">
    <location>
        <begin position="16"/>
        <end position="39"/>
    </location>
</feature>
<dbReference type="Proteomes" id="UP000663862">
    <property type="component" value="Unassembled WGS sequence"/>
</dbReference>
<feature type="non-terminal residue" evidence="2">
    <location>
        <position position="59"/>
    </location>
</feature>
<evidence type="ECO:0000313" key="3">
    <source>
        <dbReference type="EMBL" id="CAF4628147.1"/>
    </source>
</evidence>
<dbReference type="EMBL" id="CAJNYU010002075">
    <property type="protein sequence ID" value="CAF3504047.1"/>
    <property type="molecule type" value="Genomic_DNA"/>
</dbReference>
<dbReference type="EMBL" id="CAJOBQ010004136">
    <property type="protein sequence ID" value="CAF4628147.1"/>
    <property type="molecule type" value="Genomic_DNA"/>
</dbReference>
<comment type="caution">
    <text evidence="2">The sequence shown here is derived from an EMBL/GenBank/DDBJ whole genome shotgun (WGS) entry which is preliminary data.</text>
</comment>
<evidence type="ECO:0000313" key="4">
    <source>
        <dbReference type="Proteomes" id="UP000663869"/>
    </source>
</evidence>
<gene>
    <name evidence="2" type="ORF">FME351_LOCUS16961</name>
    <name evidence="3" type="ORF">TSG867_LOCUS29434</name>
</gene>
<proteinExistence type="predicted"/>
<evidence type="ECO:0000256" key="1">
    <source>
        <dbReference type="SAM" id="Phobius"/>
    </source>
</evidence>